<accession>A0A1I7G1T3</accession>
<dbReference type="CDD" id="cd04301">
    <property type="entry name" value="NAT_SF"/>
    <property type="match status" value="1"/>
</dbReference>
<keyword evidence="1 4" id="KW-0808">Transferase</keyword>
<evidence type="ECO:0000256" key="1">
    <source>
        <dbReference type="ARBA" id="ARBA00022679"/>
    </source>
</evidence>
<feature type="domain" description="N-acetyltransferase" evidence="3">
    <location>
        <begin position="1"/>
        <end position="160"/>
    </location>
</feature>
<dbReference type="Proteomes" id="UP000198817">
    <property type="component" value="Unassembled WGS sequence"/>
</dbReference>
<evidence type="ECO:0000313" key="4">
    <source>
        <dbReference type="EMBL" id="SFU42415.1"/>
    </source>
</evidence>
<dbReference type="OrthoDB" id="9800962at2"/>
<dbReference type="EMBL" id="FPBT01000004">
    <property type="protein sequence ID" value="SFU42415.1"/>
    <property type="molecule type" value="Genomic_DNA"/>
</dbReference>
<name>A0A1I7G1T3_9FIRM</name>
<keyword evidence="5" id="KW-1185">Reference proteome</keyword>
<sequence>MEIRNATLRDLNAIAEVEAECFPLLEAAPEAEFVRRIKWNQKHFWVLTDHRKIVGFINGFATDARDLTDEMYDHAEMGDESGAWQMIFGLDVIPSCRRQGCGAMLMEKMIEDARDAGRRGVVLTCKEPLIHYYGKFGFQNEGVSPSVHGGVTWYQMRLTF</sequence>
<dbReference type="PANTHER" id="PTHR10908:SF0">
    <property type="entry name" value="SEROTONIN N-ACETYLTRANSFERASE"/>
    <property type="match status" value="1"/>
</dbReference>
<organism evidence="4 5">
    <name type="scientific">Eubacterium pyruvativorans</name>
    <dbReference type="NCBI Taxonomy" id="155865"/>
    <lineage>
        <taxon>Bacteria</taxon>
        <taxon>Bacillati</taxon>
        <taxon>Bacillota</taxon>
        <taxon>Clostridia</taxon>
        <taxon>Eubacteriales</taxon>
        <taxon>Eubacteriaceae</taxon>
        <taxon>Eubacterium</taxon>
    </lineage>
</organism>
<dbReference type="AlphaFoldDB" id="A0A1I7G1T3"/>
<dbReference type="RefSeq" id="WP_090470378.1">
    <property type="nucleotide sequence ID" value="NZ_CADAOJ010000057.1"/>
</dbReference>
<dbReference type="STRING" id="155865.SAMN05216515_10432"/>
<dbReference type="InterPro" id="IPR051635">
    <property type="entry name" value="SNAT-like"/>
</dbReference>
<proteinExistence type="predicted"/>
<gene>
    <name evidence="4" type="ORF">SAMN05216508_10499</name>
</gene>
<evidence type="ECO:0000256" key="2">
    <source>
        <dbReference type="ARBA" id="ARBA00023315"/>
    </source>
</evidence>
<dbReference type="PANTHER" id="PTHR10908">
    <property type="entry name" value="SEROTONIN N-ACETYLTRANSFERASE"/>
    <property type="match status" value="1"/>
</dbReference>
<dbReference type="PROSITE" id="PS51186">
    <property type="entry name" value="GNAT"/>
    <property type="match status" value="1"/>
</dbReference>
<reference evidence="4 5" key="1">
    <citation type="submission" date="2016-10" db="EMBL/GenBank/DDBJ databases">
        <authorList>
            <person name="de Groot N.N."/>
        </authorList>
    </citation>
    <scope>NUCLEOTIDE SEQUENCE [LARGE SCALE GENOMIC DNA]</scope>
    <source>
        <strain evidence="4 5">KHGC13</strain>
    </source>
</reference>
<dbReference type="InterPro" id="IPR000182">
    <property type="entry name" value="GNAT_dom"/>
</dbReference>
<dbReference type="GO" id="GO:0008080">
    <property type="term" value="F:N-acetyltransferase activity"/>
    <property type="evidence" value="ECO:0007669"/>
    <property type="project" value="UniProtKB-ARBA"/>
</dbReference>
<protein>
    <submittedName>
        <fullName evidence="4">Predicted N-acetyltransferase YhbS</fullName>
    </submittedName>
</protein>
<dbReference type="Pfam" id="PF00583">
    <property type="entry name" value="Acetyltransf_1"/>
    <property type="match status" value="1"/>
</dbReference>
<keyword evidence="2" id="KW-0012">Acyltransferase</keyword>
<dbReference type="SUPFAM" id="SSF55729">
    <property type="entry name" value="Acyl-CoA N-acyltransferases (Nat)"/>
    <property type="match status" value="1"/>
</dbReference>
<evidence type="ECO:0000259" key="3">
    <source>
        <dbReference type="PROSITE" id="PS51186"/>
    </source>
</evidence>
<evidence type="ECO:0000313" key="5">
    <source>
        <dbReference type="Proteomes" id="UP000198817"/>
    </source>
</evidence>
<dbReference type="InterPro" id="IPR016181">
    <property type="entry name" value="Acyl_CoA_acyltransferase"/>
</dbReference>
<dbReference type="Gene3D" id="3.40.630.30">
    <property type="match status" value="1"/>
</dbReference>